<keyword evidence="3" id="KW-0687">Ribonucleoprotein</keyword>
<sequence>MAGTGSQPPSSSSRPVPPGPARPVPARPQPLAPLRKPPQVLMIRKDEPAPQPSATEPALAAAPQAPAQLAPVNRVAAPASTPVRNDDELFDLGAMEGLTMADLLGPDPSQKRAPKAAVAGEPSTKPAARSVDDFDFDEEAFLAALDDHEPHGTTGEVVRGTVIGVESDGVYVDIGGKAPGFMPKKECGLGVITNLKETFPKGLEVDVLVTGEQNADGMVTISARALALRQSWEKVRLLEKEGKVVQVKVNGFNRGGVTCELEGLRGFIPRSQLQEGENHEALVGKTLGAAFLEVNPETRKLVLSEKKAATAALFQNLEVGQLVEGQVVAIKPYGLFVDLGGVSGLLHQSAISGGQLRDLREVFGQGDRVKALITELDPGRGRIALNTALLEGQPGELLIDRDKVMAEAPERANRARSVLRQQEQGAG</sequence>
<dbReference type="SMART" id="SM00316">
    <property type="entry name" value="S1"/>
    <property type="match status" value="3"/>
</dbReference>
<dbReference type="Proteomes" id="UP000243002">
    <property type="component" value="Unassembled WGS sequence"/>
</dbReference>
<dbReference type="GO" id="GO:0006412">
    <property type="term" value="P:translation"/>
    <property type="evidence" value="ECO:0007669"/>
    <property type="project" value="TreeGrafter"/>
</dbReference>
<dbReference type="OrthoDB" id="9804077at2"/>
<dbReference type="GO" id="GO:1990904">
    <property type="term" value="C:ribonucleoprotein complex"/>
    <property type="evidence" value="ECO:0007669"/>
    <property type="project" value="UniProtKB-KW"/>
</dbReference>
<feature type="region of interest" description="Disordered" evidence="4">
    <location>
        <begin position="103"/>
        <end position="129"/>
    </location>
</feature>
<comment type="similarity">
    <text evidence="1">Belongs to the bacterial ribosomal protein bS1 family.</text>
</comment>
<evidence type="ECO:0000313" key="7">
    <source>
        <dbReference type="Proteomes" id="UP000243002"/>
    </source>
</evidence>
<evidence type="ECO:0000313" key="6">
    <source>
        <dbReference type="EMBL" id="PSJ06042.1"/>
    </source>
</evidence>
<evidence type="ECO:0000256" key="3">
    <source>
        <dbReference type="ARBA" id="ARBA00023274"/>
    </source>
</evidence>
<feature type="compositionally biased region" description="Low complexity" evidence="4">
    <location>
        <begin position="57"/>
        <end position="66"/>
    </location>
</feature>
<dbReference type="Pfam" id="PF00575">
    <property type="entry name" value="S1"/>
    <property type="match status" value="3"/>
</dbReference>
<dbReference type="GO" id="GO:0003729">
    <property type="term" value="F:mRNA binding"/>
    <property type="evidence" value="ECO:0007669"/>
    <property type="project" value="TreeGrafter"/>
</dbReference>
<dbReference type="CDD" id="cd05687">
    <property type="entry name" value="S1_RPS1_repeat_ec1_hs1"/>
    <property type="match status" value="1"/>
</dbReference>
<dbReference type="RefSeq" id="WP_106502461.1">
    <property type="nucleotide sequence ID" value="NZ_PXXO01000005.1"/>
</dbReference>
<keyword evidence="2 6" id="KW-0689">Ribosomal protein</keyword>
<dbReference type="InterPro" id="IPR012340">
    <property type="entry name" value="NA-bd_OB-fold"/>
</dbReference>
<dbReference type="InterPro" id="IPR003029">
    <property type="entry name" value="S1_domain"/>
</dbReference>
<dbReference type="GO" id="GO:0003735">
    <property type="term" value="F:structural constituent of ribosome"/>
    <property type="evidence" value="ECO:0007669"/>
    <property type="project" value="TreeGrafter"/>
</dbReference>
<comment type="caution">
    <text evidence="6">The sequence shown here is derived from an EMBL/GenBank/DDBJ whole genome shotgun (WGS) entry which is preliminary data.</text>
</comment>
<feature type="domain" description="S1 motif" evidence="5">
    <location>
        <begin position="242"/>
        <end position="306"/>
    </location>
</feature>
<dbReference type="EMBL" id="PXXO01000005">
    <property type="protein sequence ID" value="PSJ06042.1"/>
    <property type="molecule type" value="Genomic_DNA"/>
</dbReference>
<gene>
    <name evidence="6" type="ORF">C7K55_05710</name>
</gene>
<dbReference type="Gene3D" id="2.40.50.140">
    <property type="entry name" value="Nucleic acid-binding proteins"/>
    <property type="match status" value="3"/>
</dbReference>
<evidence type="ECO:0000256" key="4">
    <source>
        <dbReference type="SAM" id="MobiDB-lite"/>
    </source>
</evidence>
<feature type="domain" description="S1 motif" evidence="5">
    <location>
        <begin position="320"/>
        <end position="388"/>
    </location>
</feature>
<keyword evidence="7" id="KW-1185">Reference proteome</keyword>
<dbReference type="PRINTS" id="PR00681">
    <property type="entry name" value="RIBOSOMALS1"/>
</dbReference>
<dbReference type="GO" id="GO:0005840">
    <property type="term" value="C:ribosome"/>
    <property type="evidence" value="ECO:0007669"/>
    <property type="project" value="UniProtKB-KW"/>
</dbReference>
<feature type="region of interest" description="Disordered" evidence="4">
    <location>
        <begin position="1"/>
        <end position="66"/>
    </location>
</feature>
<dbReference type="PANTHER" id="PTHR10724:SF7">
    <property type="entry name" value="SMALL RIBOSOMAL SUBUNIT PROTEIN BS1C"/>
    <property type="match status" value="1"/>
</dbReference>
<name>A0A2P7MXV5_9CYAN</name>
<protein>
    <submittedName>
        <fullName evidence="6">30S ribosomal protein S1</fullName>
    </submittedName>
</protein>
<dbReference type="AlphaFoldDB" id="A0A2P7MXV5"/>
<dbReference type="PANTHER" id="PTHR10724">
    <property type="entry name" value="30S RIBOSOMAL PROTEIN S1"/>
    <property type="match status" value="1"/>
</dbReference>
<feature type="compositionally biased region" description="Low complexity" evidence="4">
    <location>
        <begin position="1"/>
        <end position="14"/>
    </location>
</feature>
<evidence type="ECO:0000259" key="5">
    <source>
        <dbReference type="PROSITE" id="PS50126"/>
    </source>
</evidence>
<proteinExistence type="inferred from homology"/>
<dbReference type="InterPro" id="IPR035104">
    <property type="entry name" value="Ribosomal_protein_S1-like"/>
</dbReference>
<feature type="domain" description="S1 motif" evidence="5">
    <location>
        <begin position="155"/>
        <end position="224"/>
    </location>
</feature>
<feature type="compositionally biased region" description="Pro residues" evidence="4">
    <location>
        <begin position="15"/>
        <end position="31"/>
    </location>
</feature>
<dbReference type="CDD" id="cd04465">
    <property type="entry name" value="S1_RPS1_repeat_ec2_hs2"/>
    <property type="match status" value="1"/>
</dbReference>
<dbReference type="SUPFAM" id="SSF50249">
    <property type="entry name" value="Nucleic acid-binding proteins"/>
    <property type="match status" value="3"/>
</dbReference>
<reference evidence="6 7" key="1">
    <citation type="journal article" date="2018" name="Environ. Microbiol.">
        <title>Ecological and genomic features of two widespread freshwater picocyanobacteria.</title>
        <authorList>
            <person name="Cabello-Yeves P.J."/>
            <person name="Picazo A."/>
            <person name="Camacho A."/>
            <person name="Callieri C."/>
            <person name="Rosselli R."/>
            <person name="Roda-Garcia J.J."/>
            <person name="Coutinho F.H."/>
            <person name="Rodriguez-Valera F."/>
        </authorList>
    </citation>
    <scope>NUCLEOTIDE SEQUENCE [LARGE SCALE GENOMIC DNA]</scope>
    <source>
        <strain evidence="6 7">Tous</strain>
    </source>
</reference>
<evidence type="ECO:0000256" key="1">
    <source>
        <dbReference type="ARBA" id="ARBA00006767"/>
    </source>
</evidence>
<dbReference type="InterPro" id="IPR050437">
    <property type="entry name" value="Ribos_protein_bS1-like"/>
</dbReference>
<accession>A0A2P7MXV5</accession>
<dbReference type="PROSITE" id="PS50126">
    <property type="entry name" value="S1"/>
    <property type="match status" value="3"/>
</dbReference>
<organism evidence="6 7">
    <name type="scientific">Cyanobium usitatum str. Tous</name>
    <dbReference type="NCBI Taxonomy" id="2116684"/>
    <lineage>
        <taxon>Bacteria</taxon>
        <taxon>Bacillati</taxon>
        <taxon>Cyanobacteriota</taxon>
        <taxon>Cyanophyceae</taxon>
        <taxon>Synechococcales</taxon>
        <taxon>Prochlorococcaceae</taxon>
        <taxon>Cyanobium</taxon>
    </lineage>
</organism>
<evidence type="ECO:0000256" key="2">
    <source>
        <dbReference type="ARBA" id="ARBA00022980"/>
    </source>
</evidence>